<dbReference type="RefSeq" id="WP_379890209.1">
    <property type="nucleotide sequence ID" value="NZ_JBHSDI010000063.1"/>
</dbReference>
<reference evidence="2" key="1">
    <citation type="journal article" date="2019" name="Int. J. Syst. Evol. Microbiol.">
        <title>The Global Catalogue of Microorganisms (GCM) 10K type strain sequencing project: providing services to taxonomists for standard genome sequencing and annotation.</title>
        <authorList>
            <consortium name="The Broad Institute Genomics Platform"/>
            <consortium name="The Broad Institute Genome Sequencing Center for Infectious Disease"/>
            <person name="Wu L."/>
            <person name="Ma J."/>
        </authorList>
    </citation>
    <scope>NUCLEOTIDE SEQUENCE [LARGE SCALE GENOMIC DNA]</scope>
    <source>
        <strain evidence="2">CECT 7297</strain>
    </source>
</reference>
<proteinExistence type="predicted"/>
<sequence>MAEEKIEIYDIMACNVFWNFPNTGLPQEQHKFLVAFHPTGGRPVPELIESIRAKGPDGYEKEIANQTFKAENCNGHIFDRTTNSHWYMLNLPEGFMKEGEYTIEVTGKDGIVRTMSRIQKDAPGQALLKAYKQVENEIHGSYRPADGSQLPDGTPLKDIEVTWKPLSELAGQDAYYIFRLSEGRNAKEFDTQNLAWWDNIFLQRFTTDPKAGLNRSGVTITNELKADTSYCHFTEITDSNAMGDTNMCIFQPHQTFRTAAKVTQGSEAEAATN</sequence>
<name>A0ABV8QMW9_9GAMM</name>
<evidence type="ECO:0000313" key="1">
    <source>
        <dbReference type="EMBL" id="MFC4261056.1"/>
    </source>
</evidence>
<dbReference type="Proteomes" id="UP001595798">
    <property type="component" value="Unassembled WGS sequence"/>
</dbReference>
<keyword evidence="2" id="KW-1185">Reference proteome</keyword>
<gene>
    <name evidence="1" type="ORF">ACFOZ5_18700</name>
</gene>
<dbReference type="EMBL" id="JBHSDI010000063">
    <property type="protein sequence ID" value="MFC4261056.1"/>
    <property type="molecule type" value="Genomic_DNA"/>
</dbReference>
<accession>A0ABV8QMW9</accession>
<comment type="caution">
    <text evidence="1">The sequence shown here is derived from an EMBL/GenBank/DDBJ whole genome shotgun (WGS) entry which is preliminary data.</text>
</comment>
<protein>
    <submittedName>
        <fullName evidence="1">Uncharacterized protein</fullName>
    </submittedName>
</protein>
<evidence type="ECO:0000313" key="2">
    <source>
        <dbReference type="Proteomes" id="UP001595798"/>
    </source>
</evidence>
<organism evidence="1 2">
    <name type="scientific">Marinobacter lacisalsi</name>
    <dbReference type="NCBI Taxonomy" id="475979"/>
    <lineage>
        <taxon>Bacteria</taxon>
        <taxon>Pseudomonadati</taxon>
        <taxon>Pseudomonadota</taxon>
        <taxon>Gammaproteobacteria</taxon>
        <taxon>Pseudomonadales</taxon>
        <taxon>Marinobacteraceae</taxon>
        <taxon>Marinobacter</taxon>
    </lineage>
</organism>